<gene>
    <name evidence="3" type="ORF">FUA24_18500</name>
</gene>
<evidence type="ECO:0000313" key="4">
    <source>
        <dbReference type="Proteomes" id="UP000323930"/>
    </source>
</evidence>
<feature type="signal peptide" evidence="2">
    <location>
        <begin position="1"/>
        <end position="23"/>
    </location>
</feature>
<proteinExistence type="predicted"/>
<comment type="caution">
    <text evidence="3">The sequence shown here is derived from an EMBL/GenBank/DDBJ whole genome shotgun (WGS) entry which is preliminary data.</text>
</comment>
<organism evidence="3 4">
    <name type="scientific">Seonamhaeicola marinus</name>
    <dbReference type="NCBI Taxonomy" id="1912246"/>
    <lineage>
        <taxon>Bacteria</taxon>
        <taxon>Pseudomonadati</taxon>
        <taxon>Bacteroidota</taxon>
        <taxon>Flavobacteriia</taxon>
        <taxon>Flavobacteriales</taxon>
        <taxon>Flavobacteriaceae</taxon>
    </lineage>
</organism>
<protein>
    <recommendedName>
        <fullName evidence="5">DUF4097 domain-containing protein</fullName>
    </recommendedName>
</protein>
<feature type="region of interest" description="Disordered" evidence="1">
    <location>
        <begin position="254"/>
        <end position="274"/>
    </location>
</feature>
<feature type="chain" id="PRO_5022938646" description="DUF4097 domain-containing protein" evidence="2">
    <location>
        <begin position="24"/>
        <end position="512"/>
    </location>
</feature>
<evidence type="ECO:0000256" key="1">
    <source>
        <dbReference type="SAM" id="MobiDB-lite"/>
    </source>
</evidence>
<evidence type="ECO:0008006" key="5">
    <source>
        <dbReference type="Google" id="ProtNLM"/>
    </source>
</evidence>
<accession>A0A5D0HJV3</accession>
<dbReference type="AlphaFoldDB" id="A0A5D0HJV3"/>
<keyword evidence="4" id="KW-1185">Reference proteome</keyword>
<reference evidence="3 4" key="1">
    <citation type="submission" date="2019-08" db="EMBL/GenBank/DDBJ databases">
        <title>Seonamhaeicola sediminis sp. nov., isolated from marine sediment.</title>
        <authorList>
            <person name="Cao W.R."/>
        </authorList>
    </citation>
    <scope>NUCLEOTIDE SEQUENCE [LARGE SCALE GENOMIC DNA]</scope>
    <source>
        <strain evidence="3 4">B011</strain>
    </source>
</reference>
<sequence>MNRSILKLQLLMVTLFTVGSLVAQKQTKVSQSIKVNKDVAIHLNTSHCNIIFDTWNKNTVEIEAYAEGEDLTNEELQAILKGWNVDVDASSSEITISTSGSGGPNVWVERAPHSTFIDENGLVNTIVMELQHELADIPHIIMDGIDVPEFPEMPEIPELPELPKGVADVEFDYKAYKKDGEKYLEEYTKKFESVYGEDYAKKMEAWGEKFGKEWEKKYGKRIEEWAKEFEEKWNSEDFEKRMEAWGERFEKQMEQREKRNEERQKALEKAEKAREKAQEKREELREKLIKERREQRERRDKLVKERRVLVEKLVNQEGNSKVKKTIKIKLPKDAKLKVNVRHGEVEFANNIDNLEADLSHSKLIAQSINGGSTSISASYTPVYISNWNLGELNLNYAKDVELNNVKHVVLNSNSSNVVIDNLTGNAVIDCNIGDIKILKIDDAFTNLNTILQNCDAVIALPNTDCNVRYKGTRSRISHPKKESGNVTTFSTGNLSSGKSIVVNAKYSTVTMK</sequence>
<keyword evidence="2" id="KW-0732">Signal</keyword>
<evidence type="ECO:0000256" key="2">
    <source>
        <dbReference type="SAM" id="SignalP"/>
    </source>
</evidence>
<evidence type="ECO:0000313" key="3">
    <source>
        <dbReference type="EMBL" id="TYA71568.1"/>
    </source>
</evidence>
<name>A0A5D0HJV3_9FLAO</name>
<dbReference type="EMBL" id="VSDQ01000718">
    <property type="protein sequence ID" value="TYA71568.1"/>
    <property type="molecule type" value="Genomic_DNA"/>
</dbReference>
<dbReference type="Proteomes" id="UP000323930">
    <property type="component" value="Unassembled WGS sequence"/>
</dbReference>
<dbReference type="RefSeq" id="WP_148544554.1">
    <property type="nucleotide sequence ID" value="NZ_VSDQ01000718.1"/>
</dbReference>
<dbReference type="OrthoDB" id="1420424at2"/>